<dbReference type="EMBL" id="WAAO01000002">
    <property type="protein sequence ID" value="KAB1864436.1"/>
    <property type="molecule type" value="Genomic_DNA"/>
</dbReference>
<dbReference type="SUPFAM" id="SSF52833">
    <property type="entry name" value="Thioredoxin-like"/>
    <property type="match status" value="1"/>
</dbReference>
<gene>
    <name evidence="2" type="ORF">F6A08_10000</name>
</gene>
<evidence type="ECO:0000313" key="2">
    <source>
        <dbReference type="EMBL" id="KAB1864436.1"/>
    </source>
</evidence>
<proteinExistence type="predicted"/>
<reference evidence="3" key="1">
    <citation type="submission" date="2019-09" db="EMBL/GenBank/DDBJ databases">
        <title>Whole genome sequencing of Microbacterium maritypicum.</title>
        <authorList>
            <person name="Lenchi N."/>
        </authorList>
    </citation>
    <scope>NUCLEOTIDE SEQUENCE [LARGE SCALE GENOMIC DNA]</scope>
    <source>
        <strain evidence="3">G1</strain>
    </source>
</reference>
<dbReference type="Gene3D" id="3.40.30.10">
    <property type="entry name" value="Glutaredoxin"/>
    <property type="match status" value="1"/>
</dbReference>
<name>A0ABQ6V5P8_9MICO</name>
<organism evidence="2 3">
    <name type="scientific">Microbacterium algeriense</name>
    <dbReference type="NCBI Taxonomy" id="2615184"/>
    <lineage>
        <taxon>Bacteria</taxon>
        <taxon>Bacillati</taxon>
        <taxon>Actinomycetota</taxon>
        <taxon>Actinomycetes</taxon>
        <taxon>Micrococcales</taxon>
        <taxon>Microbacteriaceae</taxon>
        <taxon>Microbacterium</taxon>
    </lineage>
</organism>
<dbReference type="Proteomes" id="UP000478836">
    <property type="component" value="Unassembled WGS sequence"/>
</dbReference>
<dbReference type="GeneID" id="77476785"/>
<dbReference type="InterPro" id="IPR013766">
    <property type="entry name" value="Thioredoxin_domain"/>
</dbReference>
<protein>
    <submittedName>
        <fullName evidence="2">Thioredoxin family protein</fullName>
    </submittedName>
</protein>
<dbReference type="RefSeq" id="WP_017204397.1">
    <property type="nucleotide sequence ID" value="NZ_CBDRDE010000001.1"/>
</dbReference>
<keyword evidence="3" id="KW-1185">Reference proteome</keyword>
<evidence type="ECO:0000259" key="1">
    <source>
        <dbReference type="Pfam" id="PF00085"/>
    </source>
</evidence>
<dbReference type="InterPro" id="IPR036249">
    <property type="entry name" value="Thioredoxin-like_sf"/>
</dbReference>
<accession>A0ABQ6V5P8</accession>
<dbReference type="Pfam" id="PF00085">
    <property type="entry name" value="Thioredoxin"/>
    <property type="match status" value="1"/>
</dbReference>
<comment type="caution">
    <text evidence="2">The sequence shown here is derived from an EMBL/GenBank/DDBJ whole genome shotgun (WGS) entry which is preliminary data.</text>
</comment>
<evidence type="ECO:0000313" key="3">
    <source>
        <dbReference type="Proteomes" id="UP000478836"/>
    </source>
</evidence>
<feature type="domain" description="Thioredoxin" evidence="1">
    <location>
        <begin position="52"/>
        <end position="134"/>
    </location>
</feature>
<dbReference type="CDD" id="cd02947">
    <property type="entry name" value="TRX_family"/>
    <property type="match status" value="1"/>
</dbReference>
<sequence length="137" mass="14652">MSPVLALGIAAALLALATVAGIVLRRRDGRRRDGGALRFDPADAAATELGARATLVQFSTEMCARCPQVRRLLGAYASEHDGLRHLEVDLTHRPDLSTRYRVLQTPTTFVVDGSGAVRARFHGVPRPQALAEALAAV</sequence>